<keyword evidence="6" id="KW-1185">Reference proteome</keyword>
<dbReference type="Proteomes" id="UP000677913">
    <property type="component" value="Unassembled WGS sequence"/>
</dbReference>
<evidence type="ECO:0000259" key="4">
    <source>
        <dbReference type="PROSITE" id="PS51186"/>
    </source>
</evidence>
<dbReference type="Gene3D" id="3.40.630.30">
    <property type="match status" value="1"/>
</dbReference>
<dbReference type="InterPro" id="IPR016181">
    <property type="entry name" value="Acyl_CoA_acyltransferase"/>
</dbReference>
<evidence type="ECO:0000313" key="6">
    <source>
        <dbReference type="Proteomes" id="UP000677913"/>
    </source>
</evidence>
<dbReference type="InterPro" id="IPR000182">
    <property type="entry name" value="GNAT_dom"/>
</dbReference>
<name>A0A8J7WNI3_9ACTN</name>
<dbReference type="CDD" id="cd04301">
    <property type="entry name" value="NAT_SF"/>
    <property type="match status" value="1"/>
</dbReference>
<accession>A0A8J7WNI3</accession>
<dbReference type="RefSeq" id="WP_211470024.1">
    <property type="nucleotide sequence ID" value="NZ_JAGSXH010000095.1"/>
</dbReference>
<dbReference type="FunFam" id="3.40.630.30:FF:000064">
    <property type="entry name" value="GNAT family acetyltransferase"/>
    <property type="match status" value="1"/>
</dbReference>
<comment type="caution">
    <text evidence="5">The sequence shown here is derived from an EMBL/GenBank/DDBJ whole genome shotgun (WGS) entry which is preliminary data.</text>
</comment>
<evidence type="ECO:0000256" key="3">
    <source>
        <dbReference type="ARBA" id="ARBA00023315"/>
    </source>
</evidence>
<reference evidence="5" key="1">
    <citation type="submission" date="2021-04" db="EMBL/GenBank/DDBJ databases">
        <title>Genome based classification of Actinospica acidithermotolerans sp. nov., an actinobacterium isolated from an Indonesian hot spring.</title>
        <authorList>
            <person name="Kusuma A.B."/>
            <person name="Putra K.E."/>
            <person name="Nafisah S."/>
            <person name="Loh J."/>
            <person name="Nouioui I."/>
            <person name="Goodfellow M."/>
        </authorList>
    </citation>
    <scope>NUCLEOTIDE SEQUENCE</scope>
    <source>
        <strain evidence="5">DSM 45618</strain>
    </source>
</reference>
<dbReference type="SUPFAM" id="SSF55729">
    <property type="entry name" value="Acyl-CoA N-acyltransferases (Nat)"/>
    <property type="match status" value="1"/>
</dbReference>
<feature type="domain" description="N-acetyltransferase" evidence="4">
    <location>
        <begin position="1"/>
        <end position="158"/>
    </location>
</feature>
<dbReference type="InterPro" id="IPR051016">
    <property type="entry name" value="Diverse_Substrate_AcTransf"/>
</dbReference>
<sequence>MIRPAAPDDVPAILAMVRDLAEYERARHEVAATEPLLSAALFGEAPAVSALIAQDEETGEPVGFALWFLNFSTWLGRHGIYLEDLYVKPHARGAGHGRALLTRLAQIAVERGYGRVEWSVVDWNAPSIGFYKSLGALPQDEWTTFRLTGDALDRLGAPLPDAS</sequence>
<evidence type="ECO:0000256" key="2">
    <source>
        <dbReference type="ARBA" id="ARBA00022679"/>
    </source>
</evidence>
<comment type="similarity">
    <text evidence="1">Belongs to the acetyltransferase family.</text>
</comment>
<dbReference type="EMBL" id="JAGSXH010000095">
    <property type="protein sequence ID" value="MBS2965671.1"/>
    <property type="molecule type" value="Genomic_DNA"/>
</dbReference>
<dbReference type="GO" id="GO:0008080">
    <property type="term" value="F:N-acetyltransferase activity"/>
    <property type="evidence" value="ECO:0007669"/>
    <property type="project" value="TreeGrafter"/>
</dbReference>
<protein>
    <submittedName>
        <fullName evidence="5">GNAT family N-acetyltransferase</fullName>
    </submittedName>
</protein>
<keyword evidence="2" id="KW-0808">Transferase</keyword>
<evidence type="ECO:0000313" key="5">
    <source>
        <dbReference type="EMBL" id="MBS2965671.1"/>
    </source>
</evidence>
<organism evidence="5 6">
    <name type="scientific">Actinocrinis puniceicyclus</name>
    <dbReference type="NCBI Taxonomy" id="977794"/>
    <lineage>
        <taxon>Bacteria</taxon>
        <taxon>Bacillati</taxon>
        <taxon>Actinomycetota</taxon>
        <taxon>Actinomycetes</taxon>
        <taxon>Catenulisporales</taxon>
        <taxon>Actinospicaceae</taxon>
        <taxon>Actinocrinis</taxon>
    </lineage>
</organism>
<gene>
    <name evidence="5" type="ORF">KGA66_21650</name>
</gene>
<dbReference type="PANTHER" id="PTHR10545">
    <property type="entry name" value="DIAMINE N-ACETYLTRANSFERASE"/>
    <property type="match status" value="1"/>
</dbReference>
<dbReference type="PANTHER" id="PTHR10545:SF29">
    <property type="entry name" value="GH14572P-RELATED"/>
    <property type="match status" value="1"/>
</dbReference>
<keyword evidence="3" id="KW-0012">Acyltransferase</keyword>
<evidence type="ECO:0000256" key="1">
    <source>
        <dbReference type="ARBA" id="ARBA00008694"/>
    </source>
</evidence>
<proteinExistence type="inferred from homology"/>
<dbReference type="PROSITE" id="PS51186">
    <property type="entry name" value="GNAT"/>
    <property type="match status" value="1"/>
</dbReference>
<dbReference type="AlphaFoldDB" id="A0A8J7WNI3"/>
<dbReference type="Pfam" id="PF00583">
    <property type="entry name" value="Acetyltransf_1"/>
    <property type="match status" value="1"/>
</dbReference>